<accession>A0A238WTI7</accession>
<dbReference type="Proteomes" id="UP000198348">
    <property type="component" value="Unassembled WGS sequence"/>
</dbReference>
<evidence type="ECO:0000313" key="1">
    <source>
        <dbReference type="EMBL" id="SNR49544.1"/>
    </source>
</evidence>
<dbReference type="EMBL" id="FZNW01000007">
    <property type="protein sequence ID" value="SNR49544.1"/>
    <property type="molecule type" value="Genomic_DNA"/>
</dbReference>
<dbReference type="AlphaFoldDB" id="A0A238WTI7"/>
<proteinExistence type="predicted"/>
<keyword evidence="2" id="KW-1185">Reference proteome</keyword>
<sequence length="42" mass="4158">MSAPTSCPTAGVNDSGIGREGLASAVAEATEERVLVLTGPEL</sequence>
<organism evidence="1 2">
    <name type="scientific">Haloechinothrix alba</name>
    <dbReference type="NCBI Taxonomy" id="664784"/>
    <lineage>
        <taxon>Bacteria</taxon>
        <taxon>Bacillati</taxon>
        <taxon>Actinomycetota</taxon>
        <taxon>Actinomycetes</taxon>
        <taxon>Pseudonocardiales</taxon>
        <taxon>Pseudonocardiaceae</taxon>
        <taxon>Haloechinothrix</taxon>
    </lineage>
</organism>
<evidence type="ECO:0000313" key="2">
    <source>
        <dbReference type="Proteomes" id="UP000198348"/>
    </source>
</evidence>
<protein>
    <submittedName>
        <fullName evidence="1">Uncharacterized protein</fullName>
    </submittedName>
</protein>
<reference evidence="1 2" key="1">
    <citation type="submission" date="2017-06" db="EMBL/GenBank/DDBJ databases">
        <authorList>
            <person name="Kim H.J."/>
            <person name="Triplett B.A."/>
        </authorList>
    </citation>
    <scope>NUCLEOTIDE SEQUENCE [LARGE SCALE GENOMIC DNA]</scope>
    <source>
        <strain evidence="1 2">DSM 45207</strain>
    </source>
</reference>
<gene>
    <name evidence="1" type="ORF">SAMN06265360_107175</name>
</gene>
<name>A0A238WTI7_9PSEU</name>